<gene>
    <name evidence="1" type="ORF">PCOR1329_LOCUS42591</name>
</gene>
<reference evidence="1" key="1">
    <citation type="submission" date="2023-10" db="EMBL/GenBank/DDBJ databases">
        <authorList>
            <person name="Chen Y."/>
            <person name="Shah S."/>
            <person name="Dougan E. K."/>
            <person name="Thang M."/>
            <person name="Chan C."/>
        </authorList>
    </citation>
    <scope>NUCLEOTIDE SEQUENCE [LARGE SCALE GENOMIC DNA]</scope>
</reference>
<sequence length="245" mass="25956">MAGEMAISAFDDPRLEWDHGEPSARGGSWKIDEAGELVVAPEPQRDYWSRTFYSPLLVKHDAQTLLATVPADDEATLTTAFTLTPRAQFDQAGIMVLVDEGCWVKAGIEFTDGVPRLSCVVTNDGFSDWSTQAWRPPAPAAAAGATSVRVRVSKLLPGAAQGPCLVMEACPCPGVGDSAASPGDWCQVRIASLRAGGSPWRMGLFAICPVENAGCEARFHHVALGAKCEPVHRADNPLDGQPSGA</sequence>
<protein>
    <recommendedName>
        <fullName evidence="3">DUF1349 domain-containing protein</fullName>
    </recommendedName>
</protein>
<dbReference type="PANTHER" id="PTHR35332:SF2">
    <property type="entry name" value="REGULATION OF ENOLASE PROTEIN 1"/>
    <property type="match status" value="1"/>
</dbReference>
<dbReference type="Proteomes" id="UP001189429">
    <property type="component" value="Unassembled WGS sequence"/>
</dbReference>
<name>A0ABN9TVZ6_9DINO</name>
<dbReference type="Pfam" id="PF07081">
    <property type="entry name" value="DUF1349"/>
    <property type="match status" value="1"/>
</dbReference>
<dbReference type="Gene3D" id="2.60.120.200">
    <property type="match status" value="1"/>
</dbReference>
<organism evidence="1 2">
    <name type="scientific">Prorocentrum cordatum</name>
    <dbReference type="NCBI Taxonomy" id="2364126"/>
    <lineage>
        <taxon>Eukaryota</taxon>
        <taxon>Sar</taxon>
        <taxon>Alveolata</taxon>
        <taxon>Dinophyceae</taxon>
        <taxon>Prorocentrales</taxon>
        <taxon>Prorocentraceae</taxon>
        <taxon>Prorocentrum</taxon>
    </lineage>
</organism>
<dbReference type="InterPro" id="IPR009784">
    <property type="entry name" value="DUF1349"/>
</dbReference>
<dbReference type="InterPro" id="IPR013320">
    <property type="entry name" value="ConA-like_dom_sf"/>
</dbReference>
<proteinExistence type="predicted"/>
<comment type="caution">
    <text evidence="1">The sequence shown here is derived from an EMBL/GenBank/DDBJ whole genome shotgun (WGS) entry which is preliminary data.</text>
</comment>
<dbReference type="EMBL" id="CAUYUJ010015116">
    <property type="protein sequence ID" value="CAK0850048.1"/>
    <property type="molecule type" value="Genomic_DNA"/>
</dbReference>
<dbReference type="SUPFAM" id="SSF49899">
    <property type="entry name" value="Concanavalin A-like lectins/glucanases"/>
    <property type="match status" value="1"/>
</dbReference>
<accession>A0ABN9TVZ6</accession>
<evidence type="ECO:0000313" key="2">
    <source>
        <dbReference type="Proteomes" id="UP001189429"/>
    </source>
</evidence>
<dbReference type="PANTHER" id="PTHR35332">
    <property type="entry name" value="REGULATION OF ENOLASE PROTEIN 1"/>
    <property type="match status" value="1"/>
</dbReference>
<evidence type="ECO:0008006" key="3">
    <source>
        <dbReference type="Google" id="ProtNLM"/>
    </source>
</evidence>
<evidence type="ECO:0000313" key="1">
    <source>
        <dbReference type="EMBL" id="CAK0850048.1"/>
    </source>
</evidence>
<keyword evidence="2" id="KW-1185">Reference proteome</keyword>